<evidence type="ECO:0000256" key="4">
    <source>
        <dbReference type="ARBA" id="ARBA00022989"/>
    </source>
</evidence>
<name>A0A0A2LQQ4_9FLAO</name>
<evidence type="ECO:0000313" key="8">
    <source>
        <dbReference type="Proteomes" id="UP000030129"/>
    </source>
</evidence>
<dbReference type="PANTHER" id="PTHR30213:SF0">
    <property type="entry name" value="UPF0761 MEMBRANE PROTEIN YIHY"/>
    <property type="match status" value="1"/>
</dbReference>
<evidence type="ECO:0000256" key="2">
    <source>
        <dbReference type="ARBA" id="ARBA00022475"/>
    </source>
</evidence>
<comment type="subcellular location">
    <subcellularLocation>
        <location evidence="1">Cell membrane</location>
        <topology evidence="1">Multi-pass membrane protein</topology>
    </subcellularLocation>
</comment>
<reference evidence="7 8" key="1">
    <citation type="submission" date="2013-09" db="EMBL/GenBank/DDBJ databases">
        <authorList>
            <person name="Zeng Z."/>
            <person name="Chen C."/>
        </authorList>
    </citation>
    <scope>NUCLEOTIDE SEQUENCE [LARGE SCALE GENOMIC DNA]</scope>
    <source>
        <strain evidence="7 8">F44-8</strain>
    </source>
</reference>
<dbReference type="PIRSF" id="PIRSF035875">
    <property type="entry name" value="RNase_BN"/>
    <property type="match status" value="1"/>
</dbReference>
<feature type="transmembrane region" description="Helical" evidence="6">
    <location>
        <begin position="235"/>
        <end position="259"/>
    </location>
</feature>
<keyword evidence="8" id="KW-1185">Reference proteome</keyword>
<gene>
    <name evidence="7" type="ORF">Q763_07925</name>
</gene>
<keyword evidence="5 6" id="KW-0472">Membrane</keyword>
<dbReference type="STRING" id="1406840.Q763_07925"/>
<dbReference type="eggNOG" id="COG1295">
    <property type="taxonomic scope" value="Bacteria"/>
</dbReference>
<comment type="caution">
    <text evidence="7">The sequence shown here is derived from an EMBL/GenBank/DDBJ whole genome shotgun (WGS) entry which is preliminary data.</text>
</comment>
<feature type="transmembrane region" description="Helical" evidence="6">
    <location>
        <begin position="120"/>
        <end position="140"/>
    </location>
</feature>
<keyword evidence="2" id="KW-1003">Cell membrane</keyword>
<dbReference type="AlphaFoldDB" id="A0A0A2LQQ4"/>
<dbReference type="InterPro" id="IPR017039">
    <property type="entry name" value="Virul_fac_BrkB"/>
</dbReference>
<evidence type="ECO:0000313" key="7">
    <source>
        <dbReference type="EMBL" id="KGO81563.1"/>
    </source>
</evidence>
<dbReference type="NCBIfam" id="TIGR00765">
    <property type="entry name" value="yihY_not_rbn"/>
    <property type="match status" value="1"/>
</dbReference>
<evidence type="ECO:0000256" key="3">
    <source>
        <dbReference type="ARBA" id="ARBA00022692"/>
    </source>
</evidence>
<dbReference type="EMBL" id="JRLV01000007">
    <property type="protein sequence ID" value="KGO81563.1"/>
    <property type="molecule type" value="Genomic_DNA"/>
</dbReference>
<feature type="transmembrane region" description="Helical" evidence="6">
    <location>
        <begin position="57"/>
        <end position="77"/>
    </location>
</feature>
<dbReference type="GO" id="GO:0005886">
    <property type="term" value="C:plasma membrane"/>
    <property type="evidence" value="ECO:0007669"/>
    <property type="project" value="UniProtKB-SubCell"/>
</dbReference>
<dbReference type="RefSeq" id="WP_035132908.1">
    <property type="nucleotide sequence ID" value="NZ_JRLV01000007.1"/>
</dbReference>
<sequence length="308" mass="34693">MSVELEHKLERIPVLKHLVRLGKSIKLPWGEGLTLYHLTELYISGIVKGDVSYRAGAIAFSFFMSLFPFALFILNLISQIPIEGFRDDFMDFVRENVPPNTYSAVESILEDIMQNSYSSLLSTGILLAILLMSNGMNAILSGFQSSLHITIKRSFFRQYALAIGLSLVLSTILLVTVAAIVILQVIIAQLKSRGLLSDDVIYLEIGKYIFLVLMVLTITSMLFKFAAKETKGAAFFSYGSVFTTILFVITSYVFGIYVLRFAQYNQLYGAIGTLLVLMLYIWINCFILLLGFELNALIHKLKRKNLYI</sequence>
<dbReference type="PANTHER" id="PTHR30213">
    <property type="entry name" value="INNER MEMBRANE PROTEIN YHJD"/>
    <property type="match status" value="1"/>
</dbReference>
<evidence type="ECO:0000256" key="6">
    <source>
        <dbReference type="SAM" id="Phobius"/>
    </source>
</evidence>
<accession>A0A0A2LQQ4</accession>
<keyword evidence="3 6" id="KW-0812">Transmembrane</keyword>
<proteinExistence type="predicted"/>
<protein>
    <submittedName>
        <fullName evidence="7">Ribonuclease BN</fullName>
    </submittedName>
</protein>
<organism evidence="7 8">
    <name type="scientific">Flavobacterium beibuense F44-8</name>
    <dbReference type="NCBI Taxonomy" id="1406840"/>
    <lineage>
        <taxon>Bacteria</taxon>
        <taxon>Pseudomonadati</taxon>
        <taxon>Bacteroidota</taxon>
        <taxon>Flavobacteriia</taxon>
        <taxon>Flavobacteriales</taxon>
        <taxon>Flavobacteriaceae</taxon>
        <taxon>Flavobacterium</taxon>
    </lineage>
</organism>
<feature type="transmembrane region" description="Helical" evidence="6">
    <location>
        <begin position="161"/>
        <end position="188"/>
    </location>
</feature>
<dbReference type="Pfam" id="PF03631">
    <property type="entry name" value="Virul_fac_BrkB"/>
    <property type="match status" value="1"/>
</dbReference>
<evidence type="ECO:0000256" key="1">
    <source>
        <dbReference type="ARBA" id="ARBA00004651"/>
    </source>
</evidence>
<feature type="transmembrane region" description="Helical" evidence="6">
    <location>
        <begin position="271"/>
        <end position="298"/>
    </location>
</feature>
<dbReference type="Proteomes" id="UP000030129">
    <property type="component" value="Unassembled WGS sequence"/>
</dbReference>
<evidence type="ECO:0000256" key="5">
    <source>
        <dbReference type="ARBA" id="ARBA00023136"/>
    </source>
</evidence>
<keyword evidence="4 6" id="KW-1133">Transmembrane helix</keyword>
<feature type="transmembrane region" description="Helical" evidence="6">
    <location>
        <begin position="200"/>
        <end position="223"/>
    </location>
</feature>